<gene>
    <name evidence="2" type="primary">Dmoj\GI18395</name>
    <name evidence="2" type="ORF">Dmoj_GI18395</name>
</gene>
<dbReference type="PhylomeDB" id="B4KUE4"/>
<dbReference type="OrthoDB" id="7967828at2759"/>
<keyword evidence="1" id="KW-1133">Transmembrane helix</keyword>
<dbReference type="PROSITE" id="PS51257">
    <property type="entry name" value="PROKAR_LIPOPROTEIN"/>
    <property type="match status" value="1"/>
</dbReference>
<dbReference type="Proteomes" id="UP000009192">
    <property type="component" value="Unassembled WGS sequence"/>
</dbReference>
<dbReference type="HOGENOM" id="CLU_070911_0_0_1"/>
<accession>B4KUE4</accession>
<keyword evidence="1" id="KW-0472">Membrane</keyword>
<keyword evidence="3" id="KW-1185">Reference proteome</keyword>
<feature type="transmembrane region" description="Helical" evidence="1">
    <location>
        <begin position="170"/>
        <end position="193"/>
    </location>
</feature>
<dbReference type="OMA" id="TFIMYHA"/>
<feature type="transmembrane region" description="Helical" evidence="1">
    <location>
        <begin position="140"/>
        <end position="164"/>
    </location>
</feature>
<feature type="transmembrane region" description="Helical" evidence="1">
    <location>
        <begin position="54"/>
        <end position="73"/>
    </location>
</feature>
<sequence>MADLQSRPYYYKLERQRFACVTYSITACFLLLALLQWYMFYLLENTNKYFTKNYWLGIIFFVLSLLLILLFIFFEDLRFFTPINWIVAILIFECIVVGVTSLVVRHYKYHLLMSYFIWAIVLVVFILLGSFIPHDLTLDIVVLVVFGIICIIGAMYFLMLHIVANVPYSFIVYRALVVCSIVTFIMYHAQIINGGRFAEIRDNDYLLAALILFYDFLLMYLLTFQLAPKWSDLCDSHRDITGSLVLDHHLVKPQINISGTAQPRIP</sequence>
<feature type="transmembrane region" description="Helical" evidence="1">
    <location>
        <begin position="109"/>
        <end position="128"/>
    </location>
</feature>
<protein>
    <submittedName>
        <fullName evidence="2">Uncharacterized protein</fullName>
    </submittedName>
</protein>
<name>B4KUE4_DROMO</name>
<feature type="transmembrane region" description="Helical" evidence="1">
    <location>
        <begin position="205"/>
        <end position="223"/>
    </location>
</feature>
<feature type="transmembrane region" description="Helical" evidence="1">
    <location>
        <begin position="85"/>
        <end position="103"/>
    </location>
</feature>
<dbReference type="EMBL" id="CH933808">
    <property type="protein sequence ID" value="EDW10731.1"/>
    <property type="molecule type" value="Genomic_DNA"/>
</dbReference>
<evidence type="ECO:0000313" key="3">
    <source>
        <dbReference type="Proteomes" id="UP000009192"/>
    </source>
</evidence>
<evidence type="ECO:0000313" key="2">
    <source>
        <dbReference type="EMBL" id="EDW10731.1"/>
    </source>
</evidence>
<dbReference type="InParanoid" id="B4KUE4"/>
<proteinExistence type="predicted"/>
<dbReference type="eggNOG" id="ENOG502T85M">
    <property type="taxonomic scope" value="Eukaryota"/>
</dbReference>
<feature type="transmembrane region" description="Helical" evidence="1">
    <location>
        <begin position="21"/>
        <end position="42"/>
    </location>
</feature>
<dbReference type="AlphaFoldDB" id="B4KUE4"/>
<evidence type="ECO:0000256" key="1">
    <source>
        <dbReference type="SAM" id="Phobius"/>
    </source>
</evidence>
<reference evidence="2 3" key="1">
    <citation type="journal article" date="2007" name="Nature">
        <title>Evolution of genes and genomes on the Drosophila phylogeny.</title>
        <authorList>
            <consortium name="Drosophila 12 Genomes Consortium"/>
            <person name="Clark A.G."/>
            <person name="Eisen M.B."/>
            <person name="Smith D.R."/>
            <person name="Bergman C.M."/>
            <person name="Oliver B."/>
            <person name="Markow T.A."/>
            <person name="Kaufman T.C."/>
            <person name="Kellis M."/>
            <person name="Gelbart W."/>
            <person name="Iyer V.N."/>
            <person name="Pollard D.A."/>
            <person name="Sackton T.B."/>
            <person name="Larracuente A.M."/>
            <person name="Singh N.D."/>
            <person name="Abad J.P."/>
            <person name="Abt D.N."/>
            <person name="Adryan B."/>
            <person name="Aguade M."/>
            <person name="Akashi H."/>
            <person name="Anderson W.W."/>
            <person name="Aquadro C.F."/>
            <person name="Ardell D.H."/>
            <person name="Arguello R."/>
            <person name="Artieri C.G."/>
            <person name="Barbash D.A."/>
            <person name="Barker D."/>
            <person name="Barsanti P."/>
            <person name="Batterham P."/>
            <person name="Batzoglou S."/>
            <person name="Begun D."/>
            <person name="Bhutkar A."/>
            <person name="Blanco E."/>
            <person name="Bosak S.A."/>
            <person name="Bradley R.K."/>
            <person name="Brand A.D."/>
            <person name="Brent M.R."/>
            <person name="Brooks A.N."/>
            <person name="Brown R.H."/>
            <person name="Butlin R.K."/>
            <person name="Caggese C."/>
            <person name="Calvi B.R."/>
            <person name="Bernardo de Carvalho A."/>
            <person name="Caspi A."/>
            <person name="Castrezana S."/>
            <person name="Celniker S.E."/>
            <person name="Chang J.L."/>
            <person name="Chapple C."/>
            <person name="Chatterji S."/>
            <person name="Chinwalla A."/>
            <person name="Civetta A."/>
            <person name="Clifton S.W."/>
            <person name="Comeron J.M."/>
            <person name="Costello J.C."/>
            <person name="Coyne J.A."/>
            <person name="Daub J."/>
            <person name="David R.G."/>
            <person name="Delcher A.L."/>
            <person name="Delehaunty K."/>
            <person name="Do C.B."/>
            <person name="Ebling H."/>
            <person name="Edwards K."/>
            <person name="Eickbush T."/>
            <person name="Evans J.D."/>
            <person name="Filipski A."/>
            <person name="Findeiss S."/>
            <person name="Freyhult E."/>
            <person name="Fulton L."/>
            <person name="Fulton R."/>
            <person name="Garcia A.C."/>
            <person name="Gardiner A."/>
            <person name="Garfield D.A."/>
            <person name="Garvin B.E."/>
            <person name="Gibson G."/>
            <person name="Gilbert D."/>
            <person name="Gnerre S."/>
            <person name="Godfrey J."/>
            <person name="Good R."/>
            <person name="Gotea V."/>
            <person name="Gravely B."/>
            <person name="Greenberg A.J."/>
            <person name="Griffiths-Jones S."/>
            <person name="Gross S."/>
            <person name="Guigo R."/>
            <person name="Gustafson E.A."/>
            <person name="Haerty W."/>
            <person name="Hahn M.W."/>
            <person name="Halligan D.L."/>
            <person name="Halpern A.L."/>
            <person name="Halter G.M."/>
            <person name="Han M.V."/>
            <person name="Heger A."/>
            <person name="Hillier L."/>
            <person name="Hinrichs A.S."/>
            <person name="Holmes I."/>
            <person name="Hoskins R.A."/>
            <person name="Hubisz M.J."/>
            <person name="Hultmark D."/>
            <person name="Huntley M.A."/>
            <person name="Jaffe D.B."/>
            <person name="Jagadeeshan S."/>
            <person name="Jeck W.R."/>
            <person name="Johnson J."/>
            <person name="Jones C.D."/>
            <person name="Jordan W.C."/>
            <person name="Karpen G.H."/>
            <person name="Kataoka E."/>
            <person name="Keightley P.D."/>
            <person name="Kheradpour P."/>
            <person name="Kirkness E.F."/>
            <person name="Koerich L.B."/>
            <person name="Kristiansen K."/>
            <person name="Kudrna D."/>
            <person name="Kulathinal R.J."/>
            <person name="Kumar S."/>
            <person name="Kwok R."/>
            <person name="Lander E."/>
            <person name="Langley C.H."/>
            <person name="Lapoint R."/>
            <person name="Lazzaro B.P."/>
            <person name="Lee S.J."/>
            <person name="Levesque L."/>
            <person name="Li R."/>
            <person name="Lin C.F."/>
            <person name="Lin M.F."/>
            <person name="Lindblad-Toh K."/>
            <person name="Llopart A."/>
            <person name="Long M."/>
            <person name="Low L."/>
            <person name="Lozovsky E."/>
            <person name="Lu J."/>
            <person name="Luo M."/>
            <person name="Machado C.A."/>
            <person name="Makalowski W."/>
            <person name="Marzo M."/>
            <person name="Matsuda M."/>
            <person name="Matzkin L."/>
            <person name="McAllister B."/>
            <person name="McBride C.S."/>
            <person name="McKernan B."/>
            <person name="McKernan K."/>
            <person name="Mendez-Lago M."/>
            <person name="Minx P."/>
            <person name="Mollenhauer M.U."/>
            <person name="Montooth K."/>
            <person name="Mount S.M."/>
            <person name="Mu X."/>
            <person name="Myers E."/>
            <person name="Negre B."/>
            <person name="Newfeld S."/>
            <person name="Nielsen R."/>
            <person name="Noor M.A."/>
            <person name="O'Grady P."/>
            <person name="Pachter L."/>
            <person name="Papaceit M."/>
            <person name="Parisi M.J."/>
            <person name="Parisi M."/>
            <person name="Parts L."/>
            <person name="Pedersen J.S."/>
            <person name="Pesole G."/>
            <person name="Phillippy A.M."/>
            <person name="Ponting C.P."/>
            <person name="Pop M."/>
            <person name="Porcelli D."/>
            <person name="Powell J.R."/>
            <person name="Prohaska S."/>
            <person name="Pruitt K."/>
            <person name="Puig M."/>
            <person name="Quesneville H."/>
            <person name="Ram K.R."/>
            <person name="Rand D."/>
            <person name="Rasmussen M.D."/>
            <person name="Reed L.K."/>
            <person name="Reenan R."/>
            <person name="Reily A."/>
            <person name="Remington K.A."/>
            <person name="Rieger T.T."/>
            <person name="Ritchie M.G."/>
            <person name="Robin C."/>
            <person name="Rogers Y.H."/>
            <person name="Rohde C."/>
            <person name="Rozas J."/>
            <person name="Rubenfield M.J."/>
            <person name="Ruiz A."/>
            <person name="Russo S."/>
            <person name="Salzberg S.L."/>
            <person name="Sanchez-Gracia A."/>
            <person name="Saranga D.J."/>
            <person name="Sato H."/>
            <person name="Schaeffer S.W."/>
            <person name="Schatz M.C."/>
            <person name="Schlenke T."/>
            <person name="Schwartz R."/>
            <person name="Segarra C."/>
            <person name="Singh R.S."/>
            <person name="Sirot L."/>
            <person name="Sirota M."/>
            <person name="Sisneros N.B."/>
            <person name="Smith C.D."/>
            <person name="Smith T.F."/>
            <person name="Spieth J."/>
            <person name="Stage D.E."/>
            <person name="Stark A."/>
            <person name="Stephan W."/>
            <person name="Strausberg R.L."/>
            <person name="Strempel S."/>
            <person name="Sturgill D."/>
            <person name="Sutton G."/>
            <person name="Sutton G.G."/>
            <person name="Tao W."/>
            <person name="Teichmann S."/>
            <person name="Tobari Y.N."/>
            <person name="Tomimura Y."/>
            <person name="Tsolas J.M."/>
            <person name="Valente V.L."/>
            <person name="Venter E."/>
            <person name="Venter J.C."/>
            <person name="Vicario S."/>
            <person name="Vieira F.G."/>
            <person name="Vilella A.J."/>
            <person name="Villasante A."/>
            <person name="Walenz B."/>
            <person name="Wang J."/>
            <person name="Wasserman M."/>
            <person name="Watts T."/>
            <person name="Wilson D."/>
            <person name="Wilson R.K."/>
            <person name="Wing R.A."/>
            <person name="Wolfner M.F."/>
            <person name="Wong A."/>
            <person name="Wong G.K."/>
            <person name="Wu C.I."/>
            <person name="Wu G."/>
            <person name="Yamamoto D."/>
            <person name="Yang H.P."/>
            <person name="Yang S.P."/>
            <person name="Yorke J.A."/>
            <person name="Yoshida K."/>
            <person name="Zdobnov E."/>
            <person name="Zhang P."/>
            <person name="Zhang Y."/>
            <person name="Zimin A.V."/>
            <person name="Baldwin J."/>
            <person name="Abdouelleil A."/>
            <person name="Abdulkadir J."/>
            <person name="Abebe A."/>
            <person name="Abera B."/>
            <person name="Abreu J."/>
            <person name="Acer S.C."/>
            <person name="Aftuck L."/>
            <person name="Alexander A."/>
            <person name="An P."/>
            <person name="Anderson E."/>
            <person name="Anderson S."/>
            <person name="Arachi H."/>
            <person name="Azer M."/>
            <person name="Bachantsang P."/>
            <person name="Barry A."/>
            <person name="Bayul T."/>
            <person name="Berlin A."/>
            <person name="Bessette D."/>
            <person name="Bloom T."/>
            <person name="Blye J."/>
            <person name="Boguslavskiy L."/>
            <person name="Bonnet C."/>
            <person name="Boukhgalter B."/>
            <person name="Bourzgui I."/>
            <person name="Brown A."/>
            <person name="Cahill P."/>
            <person name="Channer S."/>
            <person name="Cheshatsang Y."/>
            <person name="Chuda L."/>
            <person name="Citroen M."/>
            <person name="Collymore A."/>
            <person name="Cooke P."/>
            <person name="Costello M."/>
            <person name="D'Aco K."/>
            <person name="Daza R."/>
            <person name="De Haan G."/>
            <person name="DeGray S."/>
            <person name="DeMaso C."/>
            <person name="Dhargay N."/>
            <person name="Dooley K."/>
            <person name="Dooley E."/>
            <person name="Doricent M."/>
            <person name="Dorje P."/>
            <person name="Dorjee K."/>
            <person name="Dupes A."/>
            <person name="Elong R."/>
            <person name="Falk J."/>
            <person name="Farina A."/>
            <person name="Faro S."/>
            <person name="Ferguson D."/>
            <person name="Fisher S."/>
            <person name="Foley C.D."/>
            <person name="Franke A."/>
            <person name="Friedrich D."/>
            <person name="Gadbois L."/>
            <person name="Gearin G."/>
            <person name="Gearin C.R."/>
            <person name="Giannoukos G."/>
            <person name="Goode T."/>
            <person name="Graham J."/>
            <person name="Grandbois E."/>
            <person name="Grewal S."/>
            <person name="Gyaltsen K."/>
            <person name="Hafez N."/>
            <person name="Hagos B."/>
            <person name="Hall J."/>
            <person name="Henson C."/>
            <person name="Hollinger A."/>
            <person name="Honan T."/>
            <person name="Huard M.D."/>
            <person name="Hughes L."/>
            <person name="Hurhula B."/>
            <person name="Husby M.E."/>
            <person name="Kamat A."/>
            <person name="Kanga B."/>
            <person name="Kashin S."/>
            <person name="Khazanovich D."/>
            <person name="Kisner P."/>
            <person name="Lance K."/>
            <person name="Lara M."/>
            <person name="Lee W."/>
            <person name="Lennon N."/>
            <person name="Letendre F."/>
            <person name="LeVine R."/>
            <person name="Lipovsky A."/>
            <person name="Liu X."/>
            <person name="Liu J."/>
            <person name="Liu S."/>
            <person name="Lokyitsang T."/>
            <person name="Lokyitsang Y."/>
            <person name="Lubonja R."/>
            <person name="Lui A."/>
            <person name="MacDonald P."/>
            <person name="Magnisalis V."/>
            <person name="Maru K."/>
            <person name="Matthews C."/>
            <person name="McCusker W."/>
            <person name="McDonough S."/>
            <person name="Mehta T."/>
            <person name="Meldrim J."/>
            <person name="Meneus L."/>
            <person name="Mihai O."/>
            <person name="Mihalev A."/>
            <person name="Mihova T."/>
            <person name="Mittelman R."/>
            <person name="Mlenga V."/>
            <person name="Montmayeur A."/>
            <person name="Mulrain L."/>
            <person name="Navidi A."/>
            <person name="Naylor J."/>
            <person name="Negash T."/>
            <person name="Nguyen T."/>
            <person name="Nguyen N."/>
            <person name="Nicol R."/>
            <person name="Norbu C."/>
            <person name="Norbu N."/>
            <person name="Novod N."/>
            <person name="O'Neill B."/>
            <person name="Osman S."/>
            <person name="Markiewicz E."/>
            <person name="Oyono O.L."/>
            <person name="Patti C."/>
            <person name="Phunkhang P."/>
            <person name="Pierre F."/>
            <person name="Priest M."/>
            <person name="Raghuraman S."/>
            <person name="Rege F."/>
            <person name="Reyes R."/>
            <person name="Rise C."/>
            <person name="Rogov P."/>
            <person name="Ross K."/>
            <person name="Ryan E."/>
            <person name="Settipalli S."/>
            <person name="Shea T."/>
            <person name="Sherpa N."/>
            <person name="Shi L."/>
            <person name="Shih D."/>
            <person name="Sparrow T."/>
            <person name="Spaulding J."/>
            <person name="Stalker J."/>
            <person name="Stange-Thomann N."/>
            <person name="Stavropoulos S."/>
            <person name="Stone C."/>
            <person name="Strader C."/>
            <person name="Tesfaye S."/>
            <person name="Thomson T."/>
            <person name="Thoulutsang Y."/>
            <person name="Thoulutsang D."/>
            <person name="Topham K."/>
            <person name="Topping I."/>
            <person name="Tsamla T."/>
            <person name="Vassiliev H."/>
            <person name="Vo A."/>
            <person name="Wangchuk T."/>
            <person name="Wangdi T."/>
            <person name="Weiand M."/>
            <person name="Wilkinson J."/>
            <person name="Wilson A."/>
            <person name="Yadav S."/>
            <person name="Young G."/>
            <person name="Yu Q."/>
            <person name="Zembek L."/>
            <person name="Zhong D."/>
            <person name="Zimmer A."/>
            <person name="Zwirko Z."/>
            <person name="Jaffe D.B."/>
            <person name="Alvarez P."/>
            <person name="Brockman W."/>
            <person name="Butler J."/>
            <person name="Chin C."/>
            <person name="Gnerre S."/>
            <person name="Grabherr M."/>
            <person name="Kleber M."/>
            <person name="Mauceli E."/>
            <person name="MacCallum I."/>
        </authorList>
    </citation>
    <scope>NUCLEOTIDE SEQUENCE [LARGE SCALE GENOMIC DNA]</scope>
    <source>
        <strain evidence="3">Tucson 15081-1352.22</strain>
    </source>
</reference>
<organism evidence="2 3">
    <name type="scientific">Drosophila mojavensis</name>
    <name type="common">Fruit fly</name>
    <dbReference type="NCBI Taxonomy" id="7230"/>
    <lineage>
        <taxon>Eukaryota</taxon>
        <taxon>Metazoa</taxon>
        <taxon>Ecdysozoa</taxon>
        <taxon>Arthropoda</taxon>
        <taxon>Hexapoda</taxon>
        <taxon>Insecta</taxon>
        <taxon>Pterygota</taxon>
        <taxon>Neoptera</taxon>
        <taxon>Endopterygota</taxon>
        <taxon>Diptera</taxon>
        <taxon>Brachycera</taxon>
        <taxon>Muscomorpha</taxon>
        <taxon>Ephydroidea</taxon>
        <taxon>Drosophilidae</taxon>
        <taxon>Drosophila</taxon>
    </lineage>
</organism>
<dbReference type="KEGG" id="dmo:Dmoj_GI18395"/>
<keyword evidence="1" id="KW-0812">Transmembrane</keyword>